<dbReference type="PANTHER" id="PTHR31299:SF0">
    <property type="entry name" value="ESTERASE, PUTATIVE (AFU_ORTHOLOGUE AFUA_1G05850)-RELATED"/>
    <property type="match status" value="1"/>
</dbReference>
<dbReference type="CDD" id="cd14728">
    <property type="entry name" value="Ere-like"/>
    <property type="match status" value="1"/>
</dbReference>
<dbReference type="Gene3D" id="1.20.1440.30">
    <property type="entry name" value="Biosynthetic Protein domain"/>
    <property type="match status" value="1"/>
</dbReference>
<dbReference type="AlphaFoldDB" id="A0AAC9PTB6"/>
<reference evidence="2" key="1">
    <citation type="submission" date="2016-06" db="EMBL/GenBank/DDBJ databases">
        <title>Complete genome sequence of Actinoalloteichus fjordicus DSM 46855 (=ADI127-17), type strain of the new species Actinoalloteichus fjordicus.</title>
        <authorList>
            <person name="Ruckert C."/>
            <person name="Nouioui I."/>
            <person name="Willmese J."/>
            <person name="van Wezel G."/>
            <person name="Klenk H.-P."/>
            <person name="Kalinowski J."/>
            <person name="Zotchev S.B."/>
        </authorList>
    </citation>
    <scope>NUCLEOTIDE SEQUENCE [LARGE SCALE GENOMIC DNA]</scope>
    <source>
        <strain evidence="2">ADI127-7</strain>
    </source>
</reference>
<accession>A0AAC9PTB6</accession>
<keyword evidence="1" id="KW-0378">Hydrolase</keyword>
<protein>
    <submittedName>
        <fullName evidence="1">Erythromycin esterase-like enzyme</fullName>
        <ecNumber evidence="1">3.1.1.-</ecNumber>
    </submittedName>
</protein>
<keyword evidence="2" id="KW-1185">Reference proteome</keyword>
<proteinExistence type="predicted"/>
<name>A0AAC9PTB6_9PSEU</name>
<dbReference type="PANTHER" id="PTHR31299">
    <property type="entry name" value="ESTERASE, PUTATIVE (AFU_ORTHOLOGUE AFUA_1G05850)-RELATED"/>
    <property type="match status" value="1"/>
</dbReference>
<dbReference type="SUPFAM" id="SSF159501">
    <property type="entry name" value="EreA/ChaN-like"/>
    <property type="match status" value="1"/>
</dbReference>
<dbReference type="KEGG" id="acad:UA74_22355"/>
<dbReference type="Gene3D" id="3.30.1870.10">
    <property type="entry name" value="EreA-like, domain 2"/>
    <property type="match status" value="1"/>
</dbReference>
<evidence type="ECO:0000313" key="2">
    <source>
        <dbReference type="Proteomes" id="UP000185511"/>
    </source>
</evidence>
<dbReference type="InterPro" id="IPR052036">
    <property type="entry name" value="Hydrolase/PRTase-associated"/>
</dbReference>
<gene>
    <name evidence="1" type="ORF">UA74_22355</name>
</gene>
<dbReference type="Gene3D" id="3.40.1660.10">
    <property type="entry name" value="EreA-like (biosynthetic domain)"/>
    <property type="match status" value="1"/>
</dbReference>
<dbReference type="InterPro" id="IPR007815">
    <property type="entry name" value="Emycin_Estase"/>
</dbReference>
<dbReference type="GO" id="GO:0046677">
    <property type="term" value="P:response to antibiotic"/>
    <property type="evidence" value="ECO:0007669"/>
    <property type="project" value="InterPro"/>
</dbReference>
<dbReference type="Proteomes" id="UP000185511">
    <property type="component" value="Chromosome"/>
</dbReference>
<dbReference type="Pfam" id="PF05139">
    <property type="entry name" value="Erythro_esteras"/>
    <property type="match status" value="1"/>
</dbReference>
<sequence>MRAGQDFASWIAENAITSHSLDPAAPPDDLEPLRELIGDARVVAIGESSHHVEEYYRLRHRMLRFLVERCGFTDYVFEAPLTASKAVDDWIRGGAGTVTAAVADADLDLCRCGAMRDTLAWLRDHNRDAARPVRFTGALAGSGGSSLADLHEVAAYLGADDPDALPLVERAIDAIRHYHDDVLLRSIQNYASVEEPIRDALTAALSRLSARMLSMTGTQADRGRGAEHRAASLLVQGAWRLDHLHRDVSGSGLAIGSTSLDAFMAEVVLHRLAEGGPAARVVLALHNVHLRATPVAHDGPAGLHPTGRVLREALGDDYVAIAVTTDGGQAVTGELDPDAPLGISLTAGAVPPLLEGSMETAFRDVDAPLTIADLRAARGRVTDVGSFHRMRSEDGFLGVPVFEAFDAVARLHRTSCTEDVPLG</sequence>
<evidence type="ECO:0000313" key="1">
    <source>
        <dbReference type="EMBL" id="APU16489.1"/>
    </source>
</evidence>
<dbReference type="GO" id="GO:0016787">
    <property type="term" value="F:hydrolase activity"/>
    <property type="evidence" value="ECO:0007669"/>
    <property type="project" value="UniProtKB-KW"/>
</dbReference>
<organism evidence="1 2">
    <name type="scientific">Actinoalloteichus fjordicus</name>
    <dbReference type="NCBI Taxonomy" id="1612552"/>
    <lineage>
        <taxon>Bacteria</taxon>
        <taxon>Bacillati</taxon>
        <taxon>Actinomycetota</taxon>
        <taxon>Actinomycetes</taxon>
        <taxon>Pseudonocardiales</taxon>
        <taxon>Pseudonocardiaceae</taxon>
        <taxon>Actinoalloteichus</taxon>
    </lineage>
</organism>
<dbReference type="RefSeq" id="WP_075742016.1">
    <property type="nucleotide sequence ID" value="NZ_CP016076.1"/>
</dbReference>
<dbReference type="EMBL" id="CP016076">
    <property type="protein sequence ID" value="APU16489.1"/>
    <property type="molecule type" value="Genomic_DNA"/>
</dbReference>
<dbReference type="EC" id="3.1.1.-" evidence="1"/>